<evidence type="ECO:0000313" key="10">
    <source>
        <dbReference type="Proteomes" id="UP001652660"/>
    </source>
</evidence>
<dbReference type="CDD" id="cd02241">
    <property type="entry name" value="cupin_OxOx"/>
    <property type="match status" value="1"/>
</dbReference>
<proteinExistence type="inferred from homology"/>
<accession>A0ABM4VU60</accession>
<keyword evidence="7 8" id="KW-0464">Manganese</keyword>
<dbReference type="InterPro" id="IPR006045">
    <property type="entry name" value="Cupin_1"/>
</dbReference>
<evidence type="ECO:0000256" key="2">
    <source>
        <dbReference type="ARBA" id="ARBA00007456"/>
    </source>
</evidence>
<reference evidence="11" key="1">
    <citation type="submission" date="2025-08" db="UniProtKB">
        <authorList>
            <consortium name="RefSeq"/>
        </authorList>
    </citation>
    <scope>IDENTIFICATION</scope>
    <source>
        <tissue evidence="11">Leaves</tissue>
    </source>
</reference>
<name>A0ABM4VU60_COFAR</name>
<feature type="domain" description="Cupin type-1" evidence="9">
    <location>
        <begin position="123"/>
        <end position="282"/>
    </location>
</feature>
<dbReference type="RefSeq" id="XP_071923071.1">
    <property type="nucleotide sequence ID" value="XM_072066970.1"/>
</dbReference>
<evidence type="ECO:0000256" key="3">
    <source>
        <dbReference type="ARBA" id="ARBA00022523"/>
    </source>
</evidence>
<evidence type="ECO:0000256" key="1">
    <source>
        <dbReference type="ARBA" id="ARBA00004271"/>
    </source>
</evidence>
<evidence type="ECO:0000256" key="7">
    <source>
        <dbReference type="ARBA" id="ARBA00023211"/>
    </source>
</evidence>
<dbReference type="InterPro" id="IPR001929">
    <property type="entry name" value="Germin"/>
</dbReference>
<dbReference type="GeneID" id="113711268"/>
<evidence type="ECO:0000256" key="4">
    <source>
        <dbReference type="ARBA" id="ARBA00022525"/>
    </source>
</evidence>
<dbReference type="SUPFAM" id="SSF51182">
    <property type="entry name" value="RmlC-like cupins"/>
    <property type="match status" value="1"/>
</dbReference>
<evidence type="ECO:0000256" key="5">
    <source>
        <dbReference type="ARBA" id="ARBA00022723"/>
    </source>
</evidence>
<dbReference type="InterPro" id="IPR014710">
    <property type="entry name" value="RmlC-like_jellyroll"/>
</dbReference>
<dbReference type="InterPro" id="IPR019780">
    <property type="entry name" value="Germin_Mn-BS"/>
</dbReference>
<sequence length="286" mass="31407">MPKEEVTTVTKFGKIVGDSEVFVQPNARENALSLKSSVTEKEALNFLKLLKMSEYKSLIDNRSALNIYSWNTLTKFGLHDARLCPSATVVRGFDGAKRESMVFVNGKICKHPKVVNADDFFFQGLNKLGNAANQQGCNVTSANANNLAGLNTLGVSLARLDFFPYGLNPPHTHPRATEVLFVLEGTLHVGFVTSNPPNNMKNQLFTKTLNLGEIFIPFPLKKKEGLIHFQFNVGKMNVVAFVGFSSQNPRVNTIANAVFGSNPPISPDVITKVLLLDNKVIDLLEA</sequence>
<keyword evidence="10" id="KW-1185">Reference proteome</keyword>
<dbReference type="Gene3D" id="2.60.120.10">
    <property type="entry name" value="Jelly Rolls"/>
    <property type="match status" value="1"/>
</dbReference>
<dbReference type="PANTHER" id="PTHR31238">
    <property type="entry name" value="GERMIN-LIKE PROTEIN SUBFAMILY 3 MEMBER 3"/>
    <property type="match status" value="1"/>
</dbReference>
<dbReference type="InterPro" id="IPR011051">
    <property type="entry name" value="RmlC_Cupin_sf"/>
</dbReference>
<protein>
    <recommendedName>
        <fullName evidence="8">Germin-like protein</fullName>
    </recommendedName>
</protein>
<dbReference type="Proteomes" id="UP001652660">
    <property type="component" value="Chromosome 10e"/>
</dbReference>
<keyword evidence="3 8" id="KW-0052">Apoplast</keyword>
<organism evidence="10 11">
    <name type="scientific">Coffea arabica</name>
    <name type="common">Arabian coffee</name>
    <dbReference type="NCBI Taxonomy" id="13443"/>
    <lineage>
        <taxon>Eukaryota</taxon>
        <taxon>Viridiplantae</taxon>
        <taxon>Streptophyta</taxon>
        <taxon>Embryophyta</taxon>
        <taxon>Tracheophyta</taxon>
        <taxon>Spermatophyta</taxon>
        <taxon>Magnoliopsida</taxon>
        <taxon>eudicotyledons</taxon>
        <taxon>Gunneridae</taxon>
        <taxon>Pentapetalae</taxon>
        <taxon>asterids</taxon>
        <taxon>lamiids</taxon>
        <taxon>Gentianales</taxon>
        <taxon>Rubiaceae</taxon>
        <taxon>Ixoroideae</taxon>
        <taxon>Gardenieae complex</taxon>
        <taxon>Bertiereae - Coffeeae clade</taxon>
        <taxon>Coffeeae</taxon>
        <taxon>Coffea</taxon>
    </lineage>
</organism>
<dbReference type="SMART" id="SM00835">
    <property type="entry name" value="Cupin_1"/>
    <property type="match status" value="1"/>
</dbReference>
<evidence type="ECO:0000256" key="8">
    <source>
        <dbReference type="RuleBase" id="RU366015"/>
    </source>
</evidence>
<comment type="similarity">
    <text evidence="2 8">Belongs to the germin family.</text>
</comment>
<keyword evidence="4 8" id="KW-0964">Secreted</keyword>
<dbReference type="PROSITE" id="PS00725">
    <property type="entry name" value="GERMIN"/>
    <property type="match status" value="1"/>
</dbReference>
<dbReference type="Pfam" id="PF00190">
    <property type="entry name" value="Cupin_1"/>
    <property type="match status" value="1"/>
</dbReference>
<dbReference type="PRINTS" id="PR00325">
    <property type="entry name" value="GERMIN"/>
</dbReference>
<evidence type="ECO:0000259" key="9">
    <source>
        <dbReference type="SMART" id="SM00835"/>
    </source>
</evidence>
<keyword evidence="6" id="KW-1015">Disulfide bond</keyword>
<keyword evidence="5 8" id="KW-0479">Metal-binding</keyword>
<evidence type="ECO:0000256" key="6">
    <source>
        <dbReference type="ARBA" id="ARBA00023157"/>
    </source>
</evidence>
<evidence type="ECO:0000313" key="11">
    <source>
        <dbReference type="RefSeq" id="XP_071923071.1"/>
    </source>
</evidence>
<comment type="subcellular location">
    <subcellularLocation>
        <location evidence="1 8">Secreted</location>
        <location evidence="1 8">Extracellular space</location>
        <location evidence="1 8">Apoplast</location>
    </subcellularLocation>
</comment>
<gene>
    <name evidence="11" type="primary">LOC113711268</name>
</gene>